<dbReference type="InterPro" id="IPR038721">
    <property type="entry name" value="IS701-like_DDE_dom"/>
</dbReference>
<feature type="compositionally biased region" description="Basic residues" evidence="1">
    <location>
        <begin position="393"/>
        <end position="409"/>
    </location>
</feature>
<comment type="caution">
    <text evidence="3">The sequence shown here is derived from an EMBL/GenBank/DDBJ whole genome shotgun (WGS) entry which is preliminary data.</text>
</comment>
<dbReference type="InterPro" id="IPR012337">
    <property type="entry name" value="RNaseH-like_sf"/>
</dbReference>
<feature type="domain" description="Transposase IS701-like DDE" evidence="2">
    <location>
        <begin position="1"/>
        <end position="202"/>
    </location>
</feature>
<dbReference type="RefSeq" id="WP_308715508.1">
    <property type="nucleotide sequence ID" value="NZ_JAVHUY010000028.1"/>
</dbReference>
<dbReference type="Proteomes" id="UP001230908">
    <property type="component" value="Unassembled WGS sequence"/>
</dbReference>
<feature type="region of interest" description="Disordered" evidence="1">
    <location>
        <begin position="349"/>
        <end position="409"/>
    </location>
</feature>
<dbReference type="EMBL" id="JAVHUY010000028">
    <property type="protein sequence ID" value="MDQ7908242.1"/>
    <property type="molecule type" value="Genomic_DNA"/>
</dbReference>
<evidence type="ECO:0000313" key="5">
    <source>
        <dbReference type="EMBL" id="MDQ7911480.1"/>
    </source>
</evidence>
<evidence type="ECO:0000313" key="6">
    <source>
        <dbReference type="Proteomes" id="UP001230908"/>
    </source>
</evidence>
<dbReference type="NCBIfam" id="NF041680">
    <property type="entry name" value="transp_NF041680"/>
    <property type="match status" value="1"/>
</dbReference>
<feature type="non-terminal residue" evidence="3">
    <location>
        <position position="1"/>
    </location>
</feature>
<keyword evidence="6" id="KW-1185">Reference proteome</keyword>
<organism evidence="3 6">
    <name type="scientific">Phytohabitans maris</name>
    <dbReference type="NCBI Taxonomy" id="3071409"/>
    <lineage>
        <taxon>Bacteria</taxon>
        <taxon>Bacillati</taxon>
        <taxon>Actinomycetota</taxon>
        <taxon>Actinomycetes</taxon>
        <taxon>Micromonosporales</taxon>
        <taxon>Micromonosporaceae</taxon>
    </lineage>
</organism>
<evidence type="ECO:0000313" key="4">
    <source>
        <dbReference type="EMBL" id="MDQ7911046.1"/>
    </source>
</evidence>
<dbReference type="SUPFAM" id="SSF53098">
    <property type="entry name" value="Ribonuclease H-like"/>
    <property type="match status" value="1"/>
</dbReference>
<sequence length="409" mass="46026">RRALAGVPVPRAADGRIVLAADVTSWLRPEAHTSPERMLCHTYGRGKDQHIMIPGWPYSFVAALETGRTSWTAPLDMIRLAPGADLAVVTAAQVRDVVTRLIDAGQWRVGDLDMWLVVDAGYDAARLAWLLRDLPVQVLARMRSDRVLRRPAPVRLPGTPGRPLRHGREFGFADPASWGEPDVTTTTQTRLYGTATARAWYRLHPKLTRRAAWADCPVLPILHGTVIRLDVTRLPSGATAKPVWLWWSRGGPGHDPDPVTVDLLWQAFLRRFDIEHMFRLFKQTLGWTTPRLRTPQAADRWTWLTIAAYTQLRLARPLAVDLRRPWEQPAPPERLTPARVRRGFRHLRTNLACPASAPKPARPGPGRPPGRRNDQPTRRYDVHTATTGEAGKPKPKTKKSTNPRRHHTG</sequence>
<accession>A0ABU0ZQQ1</accession>
<name>A0ABU0ZQQ1_9ACTN</name>
<proteinExistence type="predicted"/>
<feature type="compositionally biased region" description="Basic and acidic residues" evidence="1">
    <location>
        <begin position="371"/>
        <end position="382"/>
    </location>
</feature>
<dbReference type="EMBL" id="JAVHUY010000090">
    <property type="protein sequence ID" value="MDQ7911480.1"/>
    <property type="molecule type" value="Genomic_DNA"/>
</dbReference>
<evidence type="ECO:0000256" key="1">
    <source>
        <dbReference type="SAM" id="MobiDB-lite"/>
    </source>
</evidence>
<dbReference type="Pfam" id="PF13546">
    <property type="entry name" value="DDE_5"/>
    <property type="match status" value="1"/>
</dbReference>
<protein>
    <submittedName>
        <fullName evidence="3">NF041680 family putative transposase</fullName>
    </submittedName>
</protein>
<evidence type="ECO:0000313" key="3">
    <source>
        <dbReference type="EMBL" id="MDQ7908242.1"/>
    </source>
</evidence>
<reference evidence="3 6" key="1">
    <citation type="submission" date="2023-08" db="EMBL/GenBank/DDBJ databases">
        <title>Phytohabitans sansha sp. nov., isolated from marine sediment.</title>
        <authorList>
            <person name="Zhao Y."/>
            <person name="Yi K."/>
        </authorList>
    </citation>
    <scope>NUCLEOTIDE SEQUENCE [LARGE SCALE GENOMIC DNA]</scope>
    <source>
        <strain evidence="3 6">ZYX-F-186</strain>
    </source>
</reference>
<evidence type="ECO:0000259" key="2">
    <source>
        <dbReference type="Pfam" id="PF13546"/>
    </source>
</evidence>
<dbReference type="EMBL" id="JAVHUY010000069">
    <property type="protein sequence ID" value="MDQ7911046.1"/>
    <property type="molecule type" value="Genomic_DNA"/>
</dbReference>
<gene>
    <name evidence="3" type="ORF">RB614_27320</name>
    <name evidence="4" type="ORF">RB614_41815</name>
    <name evidence="5" type="ORF">RB614_44050</name>
</gene>